<feature type="non-terminal residue" evidence="1">
    <location>
        <position position="123"/>
    </location>
</feature>
<reference evidence="1" key="1">
    <citation type="journal article" date="2021" name="New Phytol.">
        <title>Evolutionary innovations through gain and loss of genes in the ectomycorrhizal Boletales.</title>
        <authorList>
            <person name="Wu G."/>
            <person name="Miyauchi S."/>
            <person name="Morin E."/>
            <person name="Kuo A."/>
            <person name="Drula E."/>
            <person name="Varga T."/>
            <person name="Kohler A."/>
            <person name="Feng B."/>
            <person name="Cao Y."/>
            <person name="Lipzen A."/>
            <person name="Daum C."/>
            <person name="Hundley H."/>
            <person name="Pangilinan J."/>
            <person name="Johnson J."/>
            <person name="Barry K."/>
            <person name="LaButti K."/>
            <person name="Ng V."/>
            <person name="Ahrendt S."/>
            <person name="Min B."/>
            <person name="Choi I.G."/>
            <person name="Park H."/>
            <person name="Plett J.M."/>
            <person name="Magnuson J."/>
            <person name="Spatafora J.W."/>
            <person name="Nagy L.G."/>
            <person name="Henrissat B."/>
            <person name="Grigoriev I.V."/>
            <person name="Yang Z.L."/>
            <person name="Xu J."/>
            <person name="Martin F.M."/>
        </authorList>
    </citation>
    <scope>NUCLEOTIDE SEQUENCE</scope>
    <source>
        <strain evidence="1">KKN 215</strain>
    </source>
</reference>
<gene>
    <name evidence="1" type="ORF">BXZ70DRAFT_874179</name>
</gene>
<evidence type="ECO:0000313" key="2">
    <source>
        <dbReference type="Proteomes" id="UP000813824"/>
    </source>
</evidence>
<dbReference type="Proteomes" id="UP000813824">
    <property type="component" value="Unassembled WGS sequence"/>
</dbReference>
<dbReference type="OrthoDB" id="2677917at2759"/>
<keyword evidence="2" id="KW-1185">Reference proteome</keyword>
<evidence type="ECO:0000313" key="1">
    <source>
        <dbReference type="EMBL" id="KAH8093722.1"/>
    </source>
</evidence>
<feature type="non-terminal residue" evidence="1">
    <location>
        <position position="1"/>
    </location>
</feature>
<accession>A0A8K0UKT1</accession>
<comment type="caution">
    <text evidence="1">The sequence shown here is derived from an EMBL/GenBank/DDBJ whole genome shotgun (WGS) entry which is preliminary data.</text>
</comment>
<sequence length="123" mass="13897">LQRTWTSTVYACFKTEVTAHETPSGRRYHRFTCAAKDCGGSINRYLDTGNAKSTSNLRRHVQSCKGWGHGEEVLMRLDNMQNAQEACEKLVAFKYTGDICELLGTGNGKPTYSARSHTRYEIR</sequence>
<dbReference type="EMBL" id="JAEVFJ010000028">
    <property type="protein sequence ID" value="KAH8093722.1"/>
    <property type="molecule type" value="Genomic_DNA"/>
</dbReference>
<dbReference type="AlphaFoldDB" id="A0A8K0UKT1"/>
<name>A0A8K0UKT1_9AGAR</name>
<organism evidence="1 2">
    <name type="scientific">Cristinia sonorae</name>
    <dbReference type="NCBI Taxonomy" id="1940300"/>
    <lineage>
        <taxon>Eukaryota</taxon>
        <taxon>Fungi</taxon>
        <taxon>Dikarya</taxon>
        <taxon>Basidiomycota</taxon>
        <taxon>Agaricomycotina</taxon>
        <taxon>Agaricomycetes</taxon>
        <taxon>Agaricomycetidae</taxon>
        <taxon>Agaricales</taxon>
        <taxon>Pleurotineae</taxon>
        <taxon>Stephanosporaceae</taxon>
        <taxon>Cristinia</taxon>
    </lineage>
</organism>
<proteinExistence type="predicted"/>
<protein>
    <submittedName>
        <fullName evidence="1">Uncharacterized protein</fullName>
    </submittedName>
</protein>